<dbReference type="PROSITE" id="PS50011">
    <property type="entry name" value="PROTEIN_KINASE_DOM"/>
    <property type="match status" value="1"/>
</dbReference>
<dbReference type="SUPFAM" id="SSF56112">
    <property type="entry name" value="Protein kinase-like (PK-like)"/>
    <property type="match status" value="1"/>
</dbReference>
<evidence type="ECO:0000256" key="12">
    <source>
        <dbReference type="RuleBase" id="RU000304"/>
    </source>
</evidence>
<dbReference type="GO" id="GO:0004674">
    <property type="term" value="F:protein serine/threonine kinase activity"/>
    <property type="evidence" value="ECO:0007669"/>
    <property type="project" value="UniProtKB-KW"/>
</dbReference>
<comment type="catalytic activity">
    <reaction evidence="6 13">
        <text>L-threonyl-[protein] + ATP = O-phospho-L-threonyl-[protein] + ADP + H(+)</text>
        <dbReference type="Rhea" id="RHEA:46608"/>
        <dbReference type="Rhea" id="RHEA-COMP:11060"/>
        <dbReference type="Rhea" id="RHEA-COMP:11605"/>
        <dbReference type="ChEBI" id="CHEBI:15378"/>
        <dbReference type="ChEBI" id="CHEBI:30013"/>
        <dbReference type="ChEBI" id="CHEBI:30616"/>
        <dbReference type="ChEBI" id="CHEBI:61977"/>
        <dbReference type="ChEBI" id="CHEBI:456216"/>
        <dbReference type="EC" id="2.7.11.1"/>
    </reaction>
</comment>
<dbReference type="InterPro" id="IPR008271">
    <property type="entry name" value="Ser/Thr_kinase_AS"/>
</dbReference>
<feature type="binding site" evidence="9 11">
    <location>
        <position position="74"/>
    </location>
    <ligand>
        <name>ATP</name>
        <dbReference type="ChEBI" id="CHEBI:30616"/>
    </ligand>
</feature>
<dbReference type="EC" id="2.7.11.1" evidence="13"/>
<reference evidence="15 16" key="1">
    <citation type="submission" date="2020-04" db="EMBL/GenBank/DDBJ databases">
        <title>Perkinsus chesapeaki whole genome sequence.</title>
        <authorList>
            <person name="Bogema D.R."/>
        </authorList>
    </citation>
    <scope>NUCLEOTIDE SEQUENCE [LARGE SCALE GENOMIC DNA]</scope>
    <source>
        <strain evidence="15">ATCC PRA-425</strain>
    </source>
</reference>
<evidence type="ECO:0000256" key="13">
    <source>
        <dbReference type="RuleBase" id="RU367134"/>
    </source>
</evidence>
<accession>A0A7J6LTZ8</accession>
<comment type="caution">
    <text evidence="15">The sequence shown here is derived from an EMBL/GenBank/DDBJ whole genome shotgun (WGS) entry which is preliminary data.</text>
</comment>
<keyword evidence="2 13" id="KW-0808">Transferase</keyword>
<dbReference type="InterPro" id="IPR000719">
    <property type="entry name" value="Prot_kinase_dom"/>
</dbReference>
<dbReference type="Pfam" id="PF00069">
    <property type="entry name" value="Pkinase"/>
    <property type="match status" value="1"/>
</dbReference>
<evidence type="ECO:0000256" key="8">
    <source>
        <dbReference type="PIRSR" id="PIRSR630616-1"/>
    </source>
</evidence>
<dbReference type="SMART" id="SM00220">
    <property type="entry name" value="S_TKc"/>
    <property type="match status" value="1"/>
</dbReference>
<feature type="binding site" evidence="9">
    <location>
        <begin position="123"/>
        <end position="125"/>
    </location>
    <ligand>
        <name>ATP</name>
        <dbReference type="ChEBI" id="CHEBI:30616"/>
    </ligand>
</feature>
<evidence type="ECO:0000256" key="7">
    <source>
        <dbReference type="ARBA" id="ARBA00048679"/>
    </source>
</evidence>
<evidence type="ECO:0000256" key="11">
    <source>
        <dbReference type="PROSITE-ProRule" id="PRU10141"/>
    </source>
</evidence>
<name>A0A7J6LTZ8_PERCH</name>
<keyword evidence="1 12" id="KW-0723">Serine/threonine-protein kinase</keyword>
<dbReference type="AlphaFoldDB" id="A0A7J6LTZ8"/>
<dbReference type="InterPro" id="IPR030616">
    <property type="entry name" value="Aur-like"/>
</dbReference>
<feature type="binding site" evidence="9">
    <location>
        <begin position="172"/>
        <end position="173"/>
    </location>
    <ligand>
        <name>ATP</name>
        <dbReference type="ChEBI" id="CHEBI:30616"/>
    </ligand>
</feature>
<evidence type="ECO:0000256" key="1">
    <source>
        <dbReference type="ARBA" id="ARBA00022527"/>
    </source>
</evidence>
<dbReference type="GO" id="GO:0005524">
    <property type="term" value="F:ATP binding"/>
    <property type="evidence" value="ECO:0007669"/>
    <property type="project" value="UniProtKB-UniRule"/>
</dbReference>
<keyword evidence="4 13" id="KW-0418">Kinase</keyword>
<evidence type="ECO:0000256" key="3">
    <source>
        <dbReference type="ARBA" id="ARBA00022741"/>
    </source>
</evidence>
<feature type="binding site" evidence="9">
    <location>
        <position position="55"/>
    </location>
    <ligand>
        <name>ATP</name>
        <dbReference type="ChEBI" id="CHEBI:30616"/>
    </ligand>
</feature>
<protein>
    <recommendedName>
        <fullName evidence="13">Aurora kinase</fullName>
        <ecNumber evidence="13">2.7.11.1</ecNumber>
    </recommendedName>
</protein>
<evidence type="ECO:0000256" key="5">
    <source>
        <dbReference type="ARBA" id="ARBA00022840"/>
    </source>
</evidence>
<dbReference type="InterPro" id="IPR011009">
    <property type="entry name" value="Kinase-like_dom_sf"/>
</dbReference>
<dbReference type="Gene3D" id="1.10.510.10">
    <property type="entry name" value="Transferase(Phosphotransferase) domain 1"/>
    <property type="match status" value="1"/>
</dbReference>
<dbReference type="EMBL" id="JAAPAO010000341">
    <property type="protein sequence ID" value="KAF4662626.1"/>
    <property type="molecule type" value="Genomic_DNA"/>
</dbReference>
<dbReference type="FunFam" id="3.30.200.20:FF:000042">
    <property type="entry name" value="Aurora kinase A"/>
    <property type="match status" value="1"/>
</dbReference>
<feature type="domain" description="Protein kinase" evidence="14">
    <location>
        <begin position="45"/>
        <end position="295"/>
    </location>
</feature>
<comment type="similarity">
    <text evidence="13">Belongs to the protein kinase superfamily. Ser/Thr protein kinase family. Aurora subfamily.</text>
</comment>
<dbReference type="PANTHER" id="PTHR24350">
    <property type="entry name" value="SERINE/THREONINE-PROTEIN KINASE IAL-RELATED"/>
    <property type="match status" value="1"/>
</dbReference>
<feature type="cross-link" description="Glycyl lysine isopeptide (Lys-Gly) (interchain with G-Cter in SUMO2)" evidence="10">
    <location>
        <position position="170"/>
    </location>
</feature>
<dbReference type="Proteomes" id="UP000591131">
    <property type="component" value="Unassembled WGS sequence"/>
</dbReference>
<feature type="binding site" evidence="9">
    <location>
        <position position="186"/>
    </location>
    <ligand>
        <name>ATP</name>
        <dbReference type="ChEBI" id="CHEBI:30616"/>
    </ligand>
</feature>
<evidence type="ECO:0000256" key="2">
    <source>
        <dbReference type="ARBA" id="ARBA00022679"/>
    </source>
</evidence>
<dbReference type="PROSITE" id="PS00108">
    <property type="entry name" value="PROTEIN_KINASE_ST"/>
    <property type="match status" value="1"/>
</dbReference>
<evidence type="ECO:0000256" key="6">
    <source>
        <dbReference type="ARBA" id="ARBA00047899"/>
    </source>
</evidence>
<evidence type="ECO:0000256" key="4">
    <source>
        <dbReference type="ARBA" id="ARBA00022777"/>
    </source>
</evidence>
<dbReference type="CDD" id="cd14007">
    <property type="entry name" value="STKc_Aurora"/>
    <property type="match status" value="1"/>
</dbReference>
<gene>
    <name evidence="15" type="ORF">FOL47_006166</name>
</gene>
<evidence type="ECO:0000256" key="9">
    <source>
        <dbReference type="PIRSR" id="PIRSR630616-2"/>
    </source>
</evidence>
<evidence type="ECO:0000313" key="16">
    <source>
        <dbReference type="Proteomes" id="UP000591131"/>
    </source>
</evidence>
<evidence type="ECO:0000256" key="10">
    <source>
        <dbReference type="PIRSR" id="PIRSR630616-3"/>
    </source>
</evidence>
<organism evidence="15 16">
    <name type="scientific">Perkinsus chesapeaki</name>
    <name type="common">Clam parasite</name>
    <name type="synonym">Perkinsus andrewsi</name>
    <dbReference type="NCBI Taxonomy" id="330153"/>
    <lineage>
        <taxon>Eukaryota</taxon>
        <taxon>Sar</taxon>
        <taxon>Alveolata</taxon>
        <taxon>Perkinsozoa</taxon>
        <taxon>Perkinsea</taxon>
        <taxon>Perkinsida</taxon>
        <taxon>Perkinsidae</taxon>
        <taxon>Perkinsus</taxon>
    </lineage>
</organism>
<keyword evidence="3 9" id="KW-0547">Nucleotide-binding</keyword>
<dbReference type="OrthoDB" id="345735at2759"/>
<feature type="active site" description="Proton acceptor" evidence="8">
    <location>
        <position position="168"/>
    </location>
</feature>
<sequence>MASSGFNRILADRENDQHADNIHGVSPVDKALVMEKVPIFSRNDIDIGMKLGSGKFGNVYVARERRSHFVFALKVLHKKQLIKHGVEHQLRREIEIQSHLRHVNILRLFNYFWDEKCVYLMLEMAPGGELYKMLTEKTRFSEARSAWYMRQMVLAIQYCHKKHVIHRDIKPENILIGLNDTLKIADFGWSVHAPNSRRDTFCGTLDYLPPEMVGAQKHDFGVDIWGLGVLAYEFLVGSPPFEDESKKATYQKIKNVDVKFPSFLSRQAISLIRGMLVKDPSKRMSLDDILRHPWIRQQCEHPEAKKRCLERYGGHPDIGDEAKPTAAKKLKI</sequence>
<keyword evidence="5 9" id="KW-0067">ATP-binding</keyword>
<dbReference type="FunFam" id="1.10.510.10:FF:000235">
    <property type="entry name" value="Serine/threonine-protein kinase ark1"/>
    <property type="match status" value="1"/>
</dbReference>
<evidence type="ECO:0000259" key="14">
    <source>
        <dbReference type="PROSITE" id="PS50011"/>
    </source>
</evidence>
<proteinExistence type="inferred from homology"/>
<evidence type="ECO:0000313" key="15">
    <source>
        <dbReference type="EMBL" id="KAF4662626.1"/>
    </source>
</evidence>
<dbReference type="PROSITE" id="PS00107">
    <property type="entry name" value="PROTEIN_KINASE_ATP"/>
    <property type="match status" value="1"/>
</dbReference>
<dbReference type="InterPro" id="IPR017441">
    <property type="entry name" value="Protein_kinase_ATP_BS"/>
</dbReference>
<comment type="catalytic activity">
    <reaction evidence="7 13">
        <text>L-seryl-[protein] + ATP = O-phospho-L-seryl-[protein] + ADP + H(+)</text>
        <dbReference type="Rhea" id="RHEA:17989"/>
        <dbReference type="Rhea" id="RHEA-COMP:9863"/>
        <dbReference type="Rhea" id="RHEA-COMP:11604"/>
        <dbReference type="ChEBI" id="CHEBI:15378"/>
        <dbReference type="ChEBI" id="CHEBI:29999"/>
        <dbReference type="ChEBI" id="CHEBI:30616"/>
        <dbReference type="ChEBI" id="CHEBI:83421"/>
        <dbReference type="ChEBI" id="CHEBI:456216"/>
        <dbReference type="EC" id="2.7.11.1"/>
    </reaction>
</comment>
<keyword evidence="16" id="KW-1185">Reference proteome</keyword>